<gene>
    <name evidence="2" type="ORF">G8E00_15920</name>
</gene>
<feature type="chain" id="PRO_5026197035" description="Lipoprotein" evidence="1">
    <location>
        <begin position="23"/>
        <end position="142"/>
    </location>
</feature>
<evidence type="ECO:0008006" key="4">
    <source>
        <dbReference type="Google" id="ProtNLM"/>
    </source>
</evidence>
<reference evidence="2 3" key="1">
    <citation type="submission" date="2020-03" db="EMBL/GenBank/DDBJ databases">
        <authorList>
            <person name="Zhu W."/>
        </authorList>
    </citation>
    <scope>NUCLEOTIDE SEQUENCE [LARGE SCALE GENOMIC DNA]</scope>
    <source>
        <strain evidence="2 3">323-1</strain>
    </source>
</reference>
<proteinExistence type="predicted"/>
<keyword evidence="1" id="KW-0732">Signal</keyword>
<dbReference type="EMBL" id="CP049801">
    <property type="protein sequence ID" value="QIO07320.1"/>
    <property type="molecule type" value="Genomic_DNA"/>
</dbReference>
<protein>
    <recommendedName>
        <fullName evidence="4">Lipoprotein</fullName>
    </recommendedName>
</protein>
<dbReference type="PROSITE" id="PS51257">
    <property type="entry name" value="PROKAR_LIPOPROTEIN"/>
    <property type="match status" value="1"/>
</dbReference>
<evidence type="ECO:0000313" key="3">
    <source>
        <dbReference type="Proteomes" id="UP000502297"/>
    </source>
</evidence>
<dbReference type="Proteomes" id="UP000502297">
    <property type="component" value="Chromosome"/>
</dbReference>
<feature type="signal peptide" evidence="1">
    <location>
        <begin position="1"/>
        <end position="22"/>
    </location>
</feature>
<sequence length="142" mass="16576">MRFKLKCTPYIFVATTCFIAFALSACDAKPKNALAQQQHFICKSLIDGFLKAQHLGQYELQNVHPIVQDAVSERQYIYRVSSDYQIRLTPQQKKLHFQCQHQDPQHYRVQFIHTDSQIVQTLIQLELPPKPVMRQLTAFSLE</sequence>
<dbReference type="AlphaFoldDB" id="A0A6G8RZP7"/>
<accession>A0A6G8RZP7</accession>
<evidence type="ECO:0000313" key="2">
    <source>
        <dbReference type="EMBL" id="QIO07320.1"/>
    </source>
</evidence>
<evidence type="ECO:0000256" key="1">
    <source>
        <dbReference type="SAM" id="SignalP"/>
    </source>
</evidence>
<dbReference type="RefSeq" id="WP_166226243.1">
    <property type="nucleotide sequence ID" value="NZ_CP049801.1"/>
</dbReference>
<name>A0A6G8RZP7_9GAMM</name>
<organism evidence="2 3">
    <name type="scientific">Acinetobacter shaoyimingii</name>
    <dbReference type="NCBI Taxonomy" id="2715164"/>
    <lineage>
        <taxon>Bacteria</taxon>
        <taxon>Pseudomonadati</taxon>
        <taxon>Pseudomonadota</taxon>
        <taxon>Gammaproteobacteria</taxon>
        <taxon>Moraxellales</taxon>
        <taxon>Moraxellaceae</taxon>
        <taxon>Acinetobacter</taxon>
    </lineage>
</organism>
<keyword evidence="3" id="KW-1185">Reference proteome</keyword>
<dbReference type="KEGG" id="asha:G8E00_15920"/>